<proteinExistence type="inferred from homology"/>
<dbReference type="InterPro" id="IPR000873">
    <property type="entry name" value="AMP-dep_synth/lig_dom"/>
</dbReference>
<dbReference type="AlphaFoldDB" id="A0A8S4SH22"/>
<dbReference type="OrthoDB" id="10253869at2759"/>
<dbReference type="Gene3D" id="3.40.50.980">
    <property type="match status" value="1"/>
</dbReference>
<dbReference type="FunFam" id="3.30.300.30:FF:000007">
    <property type="entry name" value="4-coumarate--CoA ligase 2"/>
    <property type="match status" value="1"/>
</dbReference>
<protein>
    <submittedName>
        <fullName evidence="6">Jg27582 protein</fullName>
    </submittedName>
</protein>
<evidence type="ECO:0000256" key="3">
    <source>
        <dbReference type="ARBA" id="ARBA00023140"/>
    </source>
</evidence>
<dbReference type="InterPro" id="IPR020845">
    <property type="entry name" value="AMP-binding_CS"/>
</dbReference>
<dbReference type="Gene3D" id="3.30.300.30">
    <property type="match status" value="1"/>
</dbReference>
<dbReference type="Gene3D" id="3.40.50.12780">
    <property type="entry name" value="N-terminal domain of ligase-like"/>
    <property type="match status" value="2"/>
</dbReference>
<sequence length="554" mass="61783">MKHIWTGDGTVRSPFNDVVIPDVTITEYVWKNLDKWSDKTAVICGVTDRKYTYIQMYRQSQIFGAGLRKKFNIKDGDVVVVMLPNSPEYPTVVLGVLTSGGIVSTLNPLYTVYEAQKQISTSEAKLIVTYPEKVNEVKEVLKICKLNIPVIAVDIDKTRPEDTVSFKELISDTDVDKHVLKEVKRSAQDTSLLLYSSGTTGLPKAVELTHRNIVANLEQQSGDEFKKFNDTTETNQDITLAYLPMFHCYGLSVICLSKLSVGLKLVTLPRFNPDTFLNALEKHKFGLVYVAPPTVLFLASSPLVKPKHFEKLQNVLTGAAPLPLADVERFLSKLDICGVTDRKYTYSQLYKQSQIFGAGLRKKFKIRDGDVVCVMLPNSPEYPTVVLGILTAGGLATTVNPVYTLGELLIKGPNVMKGYKNNPKANSEVFVDGWLRSGDLAKIDEDGYVFIADRLKELIKVNAYQVPPAELESIIREHPEVFDAAVVGIPDDKTGEKPKAFVVLNKDSSASNKDIMEYVNTKVAPYKRLKEVEFLEDIPKNPSGKILRRVLVQK</sequence>
<feature type="domain" description="AMP-binding enzyme C-terminal" evidence="5">
    <location>
        <begin position="470"/>
        <end position="545"/>
    </location>
</feature>
<name>A0A8S4SH22_9NEOP</name>
<accession>A0A8S4SH22</accession>
<keyword evidence="3" id="KW-0576">Peroxisome</keyword>
<dbReference type="GO" id="GO:0005777">
    <property type="term" value="C:peroxisome"/>
    <property type="evidence" value="ECO:0007669"/>
    <property type="project" value="UniProtKB-SubCell"/>
</dbReference>
<evidence type="ECO:0000256" key="1">
    <source>
        <dbReference type="ARBA" id="ARBA00004275"/>
    </source>
</evidence>
<evidence type="ECO:0000259" key="4">
    <source>
        <dbReference type="Pfam" id="PF00501"/>
    </source>
</evidence>
<evidence type="ECO:0000259" key="5">
    <source>
        <dbReference type="Pfam" id="PF13193"/>
    </source>
</evidence>
<dbReference type="GO" id="GO:0016405">
    <property type="term" value="F:CoA-ligase activity"/>
    <property type="evidence" value="ECO:0007669"/>
    <property type="project" value="TreeGrafter"/>
</dbReference>
<dbReference type="InterPro" id="IPR045851">
    <property type="entry name" value="AMP-bd_C_sf"/>
</dbReference>
<comment type="similarity">
    <text evidence="2">Belongs to the ATP-dependent AMP-binding enzyme family.</text>
</comment>
<gene>
    <name evidence="6" type="primary">jg27582</name>
    <name evidence="6" type="ORF">PAEG_LOCUS25954</name>
</gene>
<comment type="caution">
    <text evidence="6">The sequence shown here is derived from an EMBL/GenBank/DDBJ whole genome shotgun (WGS) entry which is preliminary data.</text>
</comment>
<keyword evidence="7" id="KW-1185">Reference proteome</keyword>
<dbReference type="Pfam" id="PF13193">
    <property type="entry name" value="AMP-binding_C"/>
    <property type="match status" value="1"/>
</dbReference>
<dbReference type="Proteomes" id="UP000838756">
    <property type="component" value="Unassembled WGS sequence"/>
</dbReference>
<dbReference type="PANTHER" id="PTHR24096:SF422">
    <property type="entry name" value="BCDNA.GH02901"/>
    <property type="match status" value="1"/>
</dbReference>
<evidence type="ECO:0000313" key="6">
    <source>
        <dbReference type="EMBL" id="CAH2267399.1"/>
    </source>
</evidence>
<dbReference type="PANTHER" id="PTHR24096">
    <property type="entry name" value="LONG-CHAIN-FATTY-ACID--COA LIGASE"/>
    <property type="match status" value="1"/>
</dbReference>
<dbReference type="InterPro" id="IPR042099">
    <property type="entry name" value="ANL_N_sf"/>
</dbReference>
<dbReference type="Pfam" id="PF00501">
    <property type="entry name" value="AMP-binding"/>
    <property type="match status" value="2"/>
</dbReference>
<feature type="domain" description="AMP-dependent synthetase/ligase" evidence="4">
    <location>
        <begin position="340"/>
        <end position="404"/>
    </location>
</feature>
<feature type="domain" description="AMP-dependent synthetase/ligase" evidence="4">
    <location>
        <begin position="31"/>
        <end position="334"/>
    </location>
</feature>
<evidence type="ECO:0000256" key="2">
    <source>
        <dbReference type="ARBA" id="ARBA00006432"/>
    </source>
</evidence>
<dbReference type="InterPro" id="IPR025110">
    <property type="entry name" value="AMP-bd_C"/>
</dbReference>
<dbReference type="EMBL" id="CAKXAJ010026350">
    <property type="protein sequence ID" value="CAH2267399.1"/>
    <property type="molecule type" value="Genomic_DNA"/>
</dbReference>
<organism evidence="6 7">
    <name type="scientific">Pararge aegeria aegeria</name>
    <dbReference type="NCBI Taxonomy" id="348720"/>
    <lineage>
        <taxon>Eukaryota</taxon>
        <taxon>Metazoa</taxon>
        <taxon>Ecdysozoa</taxon>
        <taxon>Arthropoda</taxon>
        <taxon>Hexapoda</taxon>
        <taxon>Insecta</taxon>
        <taxon>Pterygota</taxon>
        <taxon>Neoptera</taxon>
        <taxon>Endopterygota</taxon>
        <taxon>Lepidoptera</taxon>
        <taxon>Glossata</taxon>
        <taxon>Ditrysia</taxon>
        <taxon>Papilionoidea</taxon>
        <taxon>Nymphalidae</taxon>
        <taxon>Satyrinae</taxon>
        <taxon>Satyrini</taxon>
        <taxon>Parargina</taxon>
        <taxon>Pararge</taxon>
    </lineage>
</organism>
<evidence type="ECO:0000313" key="7">
    <source>
        <dbReference type="Proteomes" id="UP000838756"/>
    </source>
</evidence>
<reference evidence="6" key="1">
    <citation type="submission" date="2022-03" db="EMBL/GenBank/DDBJ databases">
        <authorList>
            <person name="Lindestad O."/>
        </authorList>
    </citation>
    <scope>NUCLEOTIDE SEQUENCE</scope>
</reference>
<dbReference type="PROSITE" id="PS00455">
    <property type="entry name" value="AMP_BINDING"/>
    <property type="match status" value="1"/>
</dbReference>
<comment type="subcellular location">
    <subcellularLocation>
        <location evidence="1">Peroxisome</location>
    </subcellularLocation>
</comment>
<dbReference type="SUPFAM" id="SSF56801">
    <property type="entry name" value="Acetyl-CoA synthetase-like"/>
    <property type="match status" value="3"/>
</dbReference>